<reference evidence="3 4" key="1">
    <citation type="submission" date="2020-07" db="EMBL/GenBank/DDBJ databases">
        <title>Thermogemmata thermophila gen. nov., sp. nov., a novel moderate thermophilic planctomycete from a Kamchatka hot spring.</title>
        <authorList>
            <person name="Elcheninov A.G."/>
            <person name="Podosokorskaya O.A."/>
            <person name="Kovaleva O.L."/>
            <person name="Novikov A."/>
            <person name="Bonch-Osmolovskaya E.A."/>
            <person name="Toshchakov S.V."/>
            <person name="Kublanov I.V."/>
        </authorList>
    </citation>
    <scope>NUCLEOTIDE SEQUENCE [LARGE SCALE GENOMIC DNA]</scope>
    <source>
        <strain evidence="3 4">2918</strain>
    </source>
</reference>
<dbReference type="EMBL" id="JACEFB010000002">
    <property type="protein sequence ID" value="MBA2225613.1"/>
    <property type="molecule type" value="Genomic_DNA"/>
</dbReference>
<feature type="domain" description="FtsH ternary systems vWA" evidence="2">
    <location>
        <begin position="255"/>
        <end position="367"/>
    </location>
</feature>
<dbReference type="RefSeq" id="WP_194537023.1">
    <property type="nucleotide sequence ID" value="NZ_JACEFB010000002.1"/>
</dbReference>
<dbReference type="Pfam" id="PF19997">
    <property type="entry name" value="ivWA"/>
    <property type="match status" value="1"/>
</dbReference>
<feature type="domain" description="FtsH ternary system vWA" evidence="1">
    <location>
        <begin position="35"/>
        <end position="152"/>
    </location>
</feature>
<dbReference type="InterPro" id="IPR045479">
    <property type="entry name" value="ivWA-helical_N"/>
</dbReference>
<dbReference type="AlphaFoldDB" id="A0A7V8VCM8"/>
<accession>A0A7V8VCM8</accession>
<protein>
    <submittedName>
        <fullName evidence="3">Uncharacterized protein</fullName>
    </submittedName>
</protein>
<evidence type="ECO:0000313" key="4">
    <source>
        <dbReference type="Proteomes" id="UP000542342"/>
    </source>
</evidence>
<evidence type="ECO:0000259" key="2">
    <source>
        <dbReference type="Pfam" id="PF19997"/>
    </source>
</evidence>
<gene>
    <name evidence="3" type="ORF">H0921_05480</name>
</gene>
<comment type="caution">
    <text evidence="3">The sequence shown here is derived from an EMBL/GenBank/DDBJ whole genome shotgun (WGS) entry which is preliminary data.</text>
</comment>
<proteinExistence type="predicted"/>
<organism evidence="3 4">
    <name type="scientific">Thermogemmata fonticola</name>
    <dbReference type="NCBI Taxonomy" id="2755323"/>
    <lineage>
        <taxon>Bacteria</taxon>
        <taxon>Pseudomonadati</taxon>
        <taxon>Planctomycetota</taxon>
        <taxon>Planctomycetia</taxon>
        <taxon>Gemmatales</taxon>
        <taxon>Gemmataceae</taxon>
        <taxon>Thermogemmata</taxon>
    </lineage>
</organism>
<dbReference type="Pfam" id="PF19996">
    <property type="entry name" value="ivWA-helical_N"/>
    <property type="match status" value="1"/>
</dbReference>
<name>A0A7V8VCM8_9BACT</name>
<evidence type="ECO:0000313" key="3">
    <source>
        <dbReference type="EMBL" id="MBA2225613.1"/>
    </source>
</evidence>
<keyword evidence="4" id="KW-1185">Reference proteome</keyword>
<sequence length="497" mass="57940">MRVQEIRDLEEGVRYLLEGIRLARVVPPPQKAAIVDQALDWAAWLVAGGVPLPPMSFVLDVGQIASGRFWSGRQRGAGSDFGPDKRLVQAYEDRLLARLPLDPAFDRAASAIARYPEAERPKAIAFLLKQLAAHLELGGAHLSLEAIRRLQARVEQMDLSQILGEYQYDHMSQLMSELYTDLIQSLRRVPLLLPWEDVAALEDRSALGGMAQFIALRQIRQLVSLWEKAIKPRPLRSRERRKNWTTRLLQEDQYPVGGFASIATRGSMESLLHSQLVYMEREKPDLFDIKFLRNELLYYSRDENNFIINRRVYVFIIDYIINLRFKDFELPYERIILLLSWIVTIIQWLNERLTDEAINFEIRFIKHNSPHKYIKDTSSSEERWEEQGWLELLLRDWIERGAARVSVTDSLDSVVGELKQWSHRADVYCLYMTSKEQAEKQKKEEELSKVQGIMFTSMWMDGPYPCISMDQEQTKRDDIKPMVAWSQALNRLLEQWI</sequence>
<dbReference type="Proteomes" id="UP000542342">
    <property type="component" value="Unassembled WGS sequence"/>
</dbReference>
<evidence type="ECO:0000259" key="1">
    <source>
        <dbReference type="Pfam" id="PF19996"/>
    </source>
</evidence>
<dbReference type="InterPro" id="IPR045477">
    <property type="entry name" value="ivWA"/>
</dbReference>